<name>A0A544VUX2_9MYCO</name>
<dbReference type="Pfam" id="PF08241">
    <property type="entry name" value="Methyltransf_11"/>
    <property type="match status" value="1"/>
</dbReference>
<dbReference type="Gene3D" id="3.40.50.150">
    <property type="entry name" value="Vaccinia Virus protein VP39"/>
    <property type="match status" value="1"/>
</dbReference>
<keyword evidence="6" id="KW-1185">Reference proteome</keyword>
<evidence type="ECO:0000256" key="2">
    <source>
        <dbReference type="ARBA" id="ARBA00022603"/>
    </source>
</evidence>
<dbReference type="PROSITE" id="PS01131">
    <property type="entry name" value="RRNA_A_DIMETH"/>
    <property type="match status" value="1"/>
</dbReference>
<dbReference type="Proteomes" id="UP000315759">
    <property type="component" value="Unassembled WGS sequence"/>
</dbReference>
<dbReference type="InterPro" id="IPR051052">
    <property type="entry name" value="Diverse_substrate_MTase"/>
</dbReference>
<dbReference type="SUPFAM" id="SSF53335">
    <property type="entry name" value="S-adenosyl-L-methionine-dependent methyltransferases"/>
    <property type="match status" value="1"/>
</dbReference>
<evidence type="ECO:0000313" key="6">
    <source>
        <dbReference type="Proteomes" id="UP000315759"/>
    </source>
</evidence>
<protein>
    <submittedName>
        <fullName evidence="5">Methyltransferase domain-containing protein</fullName>
    </submittedName>
</protein>
<dbReference type="PANTHER" id="PTHR44942">
    <property type="entry name" value="METHYLTRANSF_11 DOMAIN-CONTAINING PROTEIN"/>
    <property type="match status" value="1"/>
</dbReference>
<keyword evidence="2 5" id="KW-0489">Methyltransferase</keyword>
<evidence type="ECO:0000256" key="1">
    <source>
        <dbReference type="ARBA" id="ARBA00008361"/>
    </source>
</evidence>
<sequence>MAELTPVFTDRRRAESFGSVADEYDRHRPRYPRALIEWLVTAPGLTVLDVGAGTGILSAQLASAGADVLAVEPDEQMAARCLAKGIPVERSTFEQWQPRDRTFDLVTFGQSFHWVDPDVALPKLASLVTAGGRLALMWNRIMASDSTRRGLERISAEYGVTTPASTSANNAETALQALLRRAEFTVERVEVREELHYSTEDWLSLVFTHSNHVVLEPAAKTQLRARLRDVLGDEGVSATNDALALICTRSDVTPASRG</sequence>
<keyword evidence="3 5" id="KW-0808">Transferase</keyword>
<comment type="caution">
    <text evidence="5">The sequence shown here is derived from an EMBL/GenBank/DDBJ whole genome shotgun (WGS) entry which is preliminary data.</text>
</comment>
<reference evidence="5 6" key="1">
    <citation type="submission" date="2018-10" db="EMBL/GenBank/DDBJ databases">
        <title>Draft genome of Mycobacterium hodleri strain B.</title>
        <authorList>
            <person name="Amande T.J."/>
            <person name="Mcgenity T.J."/>
        </authorList>
    </citation>
    <scope>NUCLEOTIDE SEQUENCE [LARGE SCALE GENOMIC DNA]</scope>
    <source>
        <strain evidence="5 6">B</strain>
    </source>
</reference>
<evidence type="ECO:0000313" key="5">
    <source>
        <dbReference type="EMBL" id="TQR83798.1"/>
    </source>
</evidence>
<dbReference type="InterPro" id="IPR013216">
    <property type="entry name" value="Methyltransf_11"/>
</dbReference>
<dbReference type="GO" id="GO:0000179">
    <property type="term" value="F:rRNA (adenine-N6,N6-)-dimethyltransferase activity"/>
    <property type="evidence" value="ECO:0007669"/>
    <property type="project" value="InterPro"/>
</dbReference>
<comment type="similarity">
    <text evidence="1">Belongs to the methyltransferase superfamily.</text>
</comment>
<dbReference type="CDD" id="cd02440">
    <property type="entry name" value="AdoMet_MTases"/>
    <property type="match status" value="1"/>
</dbReference>
<accession>A0A544VUX2</accession>
<dbReference type="AlphaFoldDB" id="A0A544VUX2"/>
<dbReference type="PANTHER" id="PTHR44942:SF4">
    <property type="entry name" value="METHYLTRANSFERASE TYPE 11 DOMAIN-CONTAINING PROTEIN"/>
    <property type="match status" value="1"/>
</dbReference>
<dbReference type="InterPro" id="IPR020596">
    <property type="entry name" value="rRNA_Ade_Mease_Trfase_CS"/>
</dbReference>
<feature type="domain" description="Methyltransferase type 11" evidence="4">
    <location>
        <begin position="48"/>
        <end position="135"/>
    </location>
</feature>
<gene>
    <name evidence="5" type="ORF">D8S82_25345</name>
</gene>
<dbReference type="InterPro" id="IPR029063">
    <property type="entry name" value="SAM-dependent_MTases_sf"/>
</dbReference>
<evidence type="ECO:0000256" key="3">
    <source>
        <dbReference type="ARBA" id="ARBA00022679"/>
    </source>
</evidence>
<evidence type="ECO:0000259" key="4">
    <source>
        <dbReference type="Pfam" id="PF08241"/>
    </source>
</evidence>
<dbReference type="RefSeq" id="WP_142554749.1">
    <property type="nucleotide sequence ID" value="NZ_VIFX01000039.1"/>
</dbReference>
<organism evidence="5 6">
    <name type="scientific">Mycolicibacterium hodleri</name>
    <dbReference type="NCBI Taxonomy" id="49897"/>
    <lineage>
        <taxon>Bacteria</taxon>
        <taxon>Bacillati</taxon>
        <taxon>Actinomycetota</taxon>
        <taxon>Actinomycetes</taxon>
        <taxon>Mycobacteriales</taxon>
        <taxon>Mycobacteriaceae</taxon>
        <taxon>Mycolicibacterium</taxon>
    </lineage>
</organism>
<proteinExistence type="inferred from homology"/>
<dbReference type="EMBL" id="VIFX01000039">
    <property type="protein sequence ID" value="TQR83798.1"/>
    <property type="molecule type" value="Genomic_DNA"/>
</dbReference>